<comment type="caution">
    <text evidence="1">The sequence shown here is derived from an EMBL/GenBank/DDBJ whole genome shotgun (WGS) entry which is preliminary data.</text>
</comment>
<dbReference type="RefSeq" id="WP_191041065.1">
    <property type="nucleotide sequence ID" value="NZ_JACXAA010000008.1"/>
</dbReference>
<dbReference type="EMBL" id="JACXAA010000008">
    <property type="protein sequence ID" value="MBD2755449.1"/>
    <property type="molecule type" value="Genomic_DNA"/>
</dbReference>
<reference evidence="1" key="1">
    <citation type="submission" date="2020-09" db="EMBL/GenBank/DDBJ databases">
        <authorList>
            <person name="Kim M.K."/>
        </authorList>
    </citation>
    <scope>NUCLEOTIDE SEQUENCE</scope>
    <source>
        <strain evidence="1">BT704</strain>
    </source>
</reference>
<gene>
    <name evidence="1" type="ORF">IC230_21280</name>
</gene>
<proteinExistence type="predicted"/>
<accession>A0A927B4F4</accession>
<protein>
    <submittedName>
        <fullName evidence="1">Uncharacterized protein</fullName>
    </submittedName>
</protein>
<evidence type="ECO:0000313" key="2">
    <source>
        <dbReference type="Proteomes" id="UP000653797"/>
    </source>
</evidence>
<sequence length="107" mass="11170">MQTIGKMSLHNGGGFVVKIEFDYMREDGTRATSKAGGSFPVGQTETADPGSLGVPNGAIVWLHADVVAGKDNVASQGFIYEEGNASTANYTITGTIFDNTLGLINVT</sequence>
<keyword evidence="2" id="KW-1185">Reference proteome</keyword>
<organism evidence="1 2">
    <name type="scientific">Spirosoma validum</name>
    <dbReference type="NCBI Taxonomy" id="2771355"/>
    <lineage>
        <taxon>Bacteria</taxon>
        <taxon>Pseudomonadati</taxon>
        <taxon>Bacteroidota</taxon>
        <taxon>Cytophagia</taxon>
        <taxon>Cytophagales</taxon>
        <taxon>Cytophagaceae</taxon>
        <taxon>Spirosoma</taxon>
    </lineage>
</organism>
<dbReference type="AlphaFoldDB" id="A0A927B4F4"/>
<dbReference type="Proteomes" id="UP000653797">
    <property type="component" value="Unassembled WGS sequence"/>
</dbReference>
<name>A0A927B4F4_9BACT</name>
<evidence type="ECO:0000313" key="1">
    <source>
        <dbReference type="EMBL" id="MBD2755449.1"/>
    </source>
</evidence>